<evidence type="ECO:0000313" key="2">
    <source>
        <dbReference type="Proteomes" id="UP000265703"/>
    </source>
</evidence>
<dbReference type="PANTHER" id="PTHR31424:SF5">
    <property type="entry name" value="APPLE DOMAIN-CONTAINING PROTEIN"/>
    <property type="match status" value="1"/>
</dbReference>
<organism evidence="1 2">
    <name type="scientific">Glomus cerebriforme</name>
    <dbReference type="NCBI Taxonomy" id="658196"/>
    <lineage>
        <taxon>Eukaryota</taxon>
        <taxon>Fungi</taxon>
        <taxon>Fungi incertae sedis</taxon>
        <taxon>Mucoromycota</taxon>
        <taxon>Glomeromycotina</taxon>
        <taxon>Glomeromycetes</taxon>
        <taxon>Glomerales</taxon>
        <taxon>Glomeraceae</taxon>
        <taxon>Glomus</taxon>
    </lineage>
</organism>
<gene>
    <name evidence="1" type="ORF">C1645_878362</name>
</gene>
<dbReference type="EMBL" id="QKYT01000336">
    <property type="protein sequence ID" value="RIA86924.1"/>
    <property type="molecule type" value="Genomic_DNA"/>
</dbReference>
<dbReference type="Proteomes" id="UP000265703">
    <property type="component" value="Unassembled WGS sequence"/>
</dbReference>
<dbReference type="PANTHER" id="PTHR31424">
    <property type="entry name" value="PROTEIN CBG23806"/>
    <property type="match status" value="1"/>
</dbReference>
<evidence type="ECO:0000313" key="1">
    <source>
        <dbReference type="EMBL" id="RIA86924.1"/>
    </source>
</evidence>
<comment type="caution">
    <text evidence="1">The sequence shown here is derived from an EMBL/GenBank/DDBJ whole genome shotgun (WGS) entry which is preliminary data.</text>
</comment>
<protein>
    <submittedName>
        <fullName evidence="1">Uncharacterized protein</fullName>
    </submittedName>
</protein>
<name>A0A397SW19_9GLOM</name>
<dbReference type="OrthoDB" id="2433196at2759"/>
<sequence>MFQLNYPASNVIKINQNNTILIPLLRKTSWGKGISRHMVQCEINYIDAVPVFKIQFGEEFQNYTSSTTSATNAANIYLQVLLIKLFLILMSDDPIIHIRLSGDGGENYEILQRVMTPMVNELNNLVINGLRDSTGKIWTIKPYFSSDWKFLSITLGFNASNSNHFCPWCLCTKKDIGNKLKVCTIEKNLDQLESAFFNHHSSVKPPPDLLLLK</sequence>
<dbReference type="AlphaFoldDB" id="A0A397SW19"/>
<proteinExistence type="predicted"/>
<keyword evidence="2" id="KW-1185">Reference proteome</keyword>
<reference evidence="1 2" key="1">
    <citation type="submission" date="2018-06" db="EMBL/GenBank/DDBJ databases">
        <title>Comparative genomics reveals the genomic features of Rhizophagus irregularis, R. cerebriforme, R. diaphanum and Gigaspora rosea, and their symbiotic lifestyle signature.</title>
        <authorList>
            <person name="Morin E."/>
            <person name="San Clemente H."/>
            <person name="Chen E.C.H."/>
            <person name="De La Providencia I."/>
            <person name="Hainaut M."/>
            <person name="Kuo A."/>
            <person name="Kohler A."/>
            <person name="Murat C."/>
            <person name="Tang N."/>
            <person name="Roy S."/>
            <person name="Loubradou J."/>
            <person name="Henrissat B."/>
            <person name="Grigoriev I.V."/>
            <person name="Corradi N."/>
            <person name="Roux C."/>
            <person name="Martin F.M."/>
        </authorList>
    </citation>
    <scope>NUCLEOTIDE SEQUENCE [LARGE SCALE GENOMIC DNA]</scope>
    <source>
        <strain evidence="1 2">DAOM 227022</strain>
    </source>
</reference>
<accession>A0A397SW19</accession>